<reference evidence="2 3" key="1">
    <citation type="submission" date="2024-09" db="EMBL/GenBank/DDBJ databases">
        <authorList>
            <person name="Sun Q."/>
            <person name="Mori K."/>
        </authorList>
    </citation>
    <scope>NUCLEOTIDE SEQUENCE [LARGE SCALE GENOMIC DNA]</scope>
    <source>
        <strain evidence="2 3">JCM 4362</strain>
    </source>
</reference>
<dbReference type="Pfam" id="PF01740">
    <property type="entry name" value="STAS"/>
    <property type="match status" value="1"/>
</dbReference>
<dbReference type="InterPro" id="IPR002645">
    <property type="entry name" value="STAS_dom"/>
</dbReference>
<evidence type="ECO:0000313" key="3">
    <source>
        <dbReference type="Proteomes" id="UP001589718"/>
    </source>
</evidence>
<dbReference type="Gene3D" id="3.30.750.24">
    <property type="entry name" value="STAS domain"/>
    <property type="match status" value="1"/>
</dbReference>
<gene>
    <name evidence="2" type="ORF">ACFFTU_15570</name>
</gene>
<proteinExistence type="predicted"/>
<feature type="domain" description="STAS" evidence="1">
    <location>
        <begin position="1"/>
        <end position="111"/>
    </location>
</feature>
<name>A0ABV5PE28_STRCM</name>
<keyword evidence="3" id="KW-1185">Reference proteome</keyword>
<dbReference type="PROSITE" id="PS50801">
    <property type="entry name" value="STAS"/>
    <property type="match status" value="1"/>
</dbReference>
<comment type="caution">
    <text evidence="2">The sequence shown here is derived from an EMBL/GenBank/DDBJ whole genome shotgun (WGS) entry which is preliminary data.</text>
</comment>
<dbReference type="SUPFAM" id="SSF52091">
    <property type="entry name" value="SpoIIaa-like"/>
    <property type="match status" value="1"/>
</dbReference>
<dbReference type="Proteomes" id="UP001589718">
    <property type="component" value="Unassembled WGS sequence"/>
</dbReference>
<sequence>MTARVRQDSGCWVISIAGHAHYADEDALNSALETTTGTVLPTVVIDVSGLVYSGASFLHWLLTARRTHQHTDTHLILAGPLHSALRNRLNTTGLTPHFTLADDLQAALNLAAHP</sequence>
<evidence type="ECO:0000313" key="2">
    <source>
        <dbReference type="EMBL" id="MFB9521364.1"/>
    </source>
</evidence>
<dbReference type="InterPro" id="IPR036513">
    <property type="entry name" value="STAS_dom_sf"/>
</dbReference>
<evidence type="ECO:0000259" key="1">
    <source>
        <dbReference type="PROSITE" id="PS50801"/>
    </source>
</evidence>
<dbReference type="EMBL" id="JBHMCR010000008">
    <property type="protein sequence ID" value="MFB9521364.1"/>
    <property type="molecule type" value="Genomic_DNA"/>
</dbReference>
<protein>
    <submittedName>
        <fullName evidence="2">STAS domain-containing protein</fullName>
    </submittedName>
</protein>
<organism evidence="2 3">
    <name type="scientific">Streptomyces cremeus</name>
    <dbReference type="NCBI Taxonomy" id="66881"/>
    <lineage>
        <taxon>Bacteria</taxon>
        <taxon>Bacillati</taxon>
        <taxon>Actinomycetota</taxon>
        <taxon>Actinomycetes</taxon>
        <taxon>Kitasatosporales</taxon>
        <taxon>Streptomycetaceae</taxon>
        <taxon>Streptomyces</taxon>
    </lineage>
</organism>
<accession>A0ABV5PE28</accession>
<dbReference type="RefSeq" id="WP_345227118.1">
    <property type="nucleotide sequence ID" value="NZ_BAAAXE010000014.1"/>
</dbReference>